<name>A0ABU7L6C8_9NOCA</name>
<dbReference type="RefSeq" id="WP_330132355.1">
    <property type="nucleotide sequence ID" value="NZ_JAUTXY010000002.1"/>
</dbReference>
<keyword evidence="1" id="KW-0812">Transmembrane</keyword>
<protein>
    <submittedName>
        <fullName evidence="2">Uncharacterized protein</fullName>
    </submittedName>
</protein>
<accession>A0ABU7L6C8</accession>
<reference evidence="2 3" key="1">
    <citation type="submission" date="2023-07" db="EMBL/GenBank/DDBJ databases">
        <authorList>
            <person name="Girao M."/>
            <person name="Carvalho M.F."/>
        </authorList>
    </citation>
    <scope>NUCLEOTIDE SEQUENCE [LARGE SCALE GENOMIC DNA]</scope>
    <source>
        <strain evidence="2 3">YIM65754</strain>
    </source>
</reference>
<gene>
    <name evidence="2" type="ORF">Q7514_06115</name>
</gene>
<feature type="transmembrane region" description="Helical" evidence="1">
    <location>
        <begin position="9"/>
        <end position="28"/>
    </location>
</feature>
<keyword evidence="1" id="KW-0472">Membrane</keyword>
<comment type="caution">
    <text evidence="2">The sequence shown here is derived from an EMBL/GenBank/DDBJ whole genome shotgun (WGS) entry which is preliminary data.</text>
</comment>
<keyword evidence="1" id="KW-1133">Transmembrane helix</keyword>
<proteinExistence type="predicted"/>
<dbReference type="Proteomes" id="UP001336020">
    <property type="component" value="Unassembled WGS sequence"/>
</dbReference>
<sequence length="54" mass="5663">MTTRKRSSCWPIVAGAVFVLLVVGAWALRRLDVGPAVGAAEWEADPIGPDDLAG</sequence>
<dbReference type="EMBL" id="JAUTXY010000002">
    <property type="protein sequence ID" value="MEE2057101.1"/>
    <property type="molecule type" value="Genomic_DNA"/>
</dbReference>
<keyword evidence="3" id="KW-1185">Reference proteome</keyword>
<evidence type="ECO:0000313" key="3">
    <source>
        <dbReference type="Proteomes" id="UP001336020"/>
    </source>
</evidence>
<organism evidence="2 3">
    <name type="scientific">Rhodococcus artemisiae</name>
    <dbReference type="NCBI Taxonomy" id="714159"/>
    <lineage>
        <taxon>Bacteria</taxon>
        <taxon>Bacillati</taxon>
        <taxon>Actinomycetota</taxon>
        <taxon>Actinomycetes</taxon>
        <taxon>Mycobacteriales</taxon>
        <taxon>Nocardiaceae</taxon>
        <taxon>Rhodococcus</taxon>
    </lineage>
</organism>
<evidence type="ECO:0000313" key="2">
    <source>
        <dbReference type="EMBL" id="MEE2057101.1"/>
    </source>
</evidence>
<evidence type="ECO:0000256" key="1">
    <source>
        <dbReference type="SAM" id="Phobius"/>
    </source>
</evidence>